<accession>A0ABW5B2G5</accession>
<protein>
    <submittedName>
        <fullName evidence="1">Uncharacterized protein</fullName>
    </submittedName>
</protein>
<evidence type="ECO:0000313" key="2">
    <source>
        <dbReference type="Proteomes" id="UP001597344"/>
    </source>
</evidence>
<dbReference type="Gene3D" id="3.30.1380.10">
    <property type="match status" value="1"/>
</dbReference>
<reference evidence="2" key="1">
    <citation type="journal article" date="2019" name="Int. J. Syst. Evol. Microbiol.">
        <title>The Global Catalogue of Microorganisms (GCM) 10K type strain sequencing project: providing services to taxonomists for standard genome sequencing and annotation.</title>
        <authorList>
            <consortium name="The Broad Institute Genomics Platform"/>
            <consortium name="The Broad Institute Genome Sequencing Center for Infectious Disease"/>
            <person name="Wu L."/>
            <person name="Ma J."/>
        </authorList>
    </citation>
    <scope>NUCLEOTIDE SEQUENCE [LARGE SCALE GENOMIC DNA]</scope>
    <source>
        <strain evidence="2">DT92</strain>
    </source>
</reference>
<evidence type="ECO:0000313" key="1">
    <source>
        <dbReference type="EMBL" id="MFD2188986.1"/>
    </source>
</evidence>
<proteinExistence type="predicted"/>
<gene>
    <name evidence="1" type="ORF">ACFSJT_19450</name>
</gene>
<dbReference type="Proteomes" id="UP001597344">
    <property type="component" value="Unassembled WGS sequence"/>
</dbReference>
<sequence length="218" mass="25474">MTLYLGITFLLIPLIAPIFGREKLKDSSYIEAHTFFTKLLNRNYIKAELHISLQEIAASYQKQHHGIKIVYLDANFPFVNGFPLFPHLSHNDGKKIDISFVYLDQNDRLTNRKPSISGYGVFEKPTNKEYDQTKACKKNGYWQYDYSQYLTFGTINKNLKFSEKATKDLLLAIVNHQQIGKVFIEPHLKNRLRVENSKIRFQGCQTVRHDDHIHLQLK</sequence>
<name>A0ABW5B2G5_9FLAO</name>
<keyword evidence="2" id="KW-1185">Reference proteome</keyword>
<comment type="caution">
    <text evidence="1">The sequence shown here is derived from an EMBL/GenBank/DDBJ whole genome shotgun (WGS) entry which is preliminary data.</text>
</comment>
<dbReference type="RefSeq" id="WP_378322012.1">
    <property type="nucleotide sequence ID" value="NZ_JBHUHY010000033.1"/>
</dbReference>
<organism evidence="1 2">
    <name type="scientific">Aquimarina celericrescens</name>
    <dbReference type="NCBI Taxonomy" id="1964542"/>
    <lineage>
        <taxon>Bacteria</taxon>
        <taxon>Pseudomonadati</taxon>
        <taxon>Bacteroidota</taxon>
        <taxon>Flavobacteriia</taxon>
        <taxon>Flavobacteriales</taxon>
        <taxon>Flavobacteriaceae</taxon>
        <taxon>Aquimarina</taxon>
    </lineage>
</organism>
<dbReference type="EMBL" id="JBHUHY010000033">
    <property type="protein sequence ID" value="MFD2188986.1"/>
    <property type="molecule type" value="Genomic_DNA"/>
</dbReference>
<dbReference type="InterPro" id="IPR009045">
    <property type="entry name" value="Zn_M74/Hedgehog-like"/>
</dbReference>